<evidence type="ECO:0000313" key="3">
    <source>
        <dbReference type="Proteomes" id="UP000499080"/>
    </source>
</evidence>
<dbReference type="EMBL" id="BGPR01050182">
    <property type="protein sequence ID" value="GBO27194.1"/>
    <property type="molecule type" value="Genomic_DNA"/>
</dbReference>
<dbReference type="OrthoDB" id="1920064at2759"/>
<accession>A0A4Y2VSJ2</accession>
<evidence type="ECO:0000313" key="2">
    <source>
        <dbReference type="EMBL" id="GBO27194.1"/>
    </source>
</evidence>
<sequence>MPEESQTLPSEREAEIPMELVEGASAIVLPPPPPEEEKQSTSRNTKSPHSVPVPVDDVQLAARLLNFSVQYKENMVPLEVPDSETVGECIEVEFDGYKFIILVLIFRGGFCYQKLEYYVKVFVYFNPFRRKTLKFLKYNEKA</sequence>
<name>A0A4Y2VSJ2_ARAVE</name>
<protein>
    <submittedName>
        <fullName evidence="2">Uncharacterized protein</fullName>
    </submittedName>
</protein>
<gene>
    <name evidence="2" type="ORF">AVEN_205631_1</name>
</gene>
<evidence type="ECO:0000256" key="1">
    <source>
        <dbReference type="SAM" id="MobiDB-lite"/>
    </source>
</evidence>
<proteinExistence type="predicted"/>
<keyword evidence="3" id="KW-1185">Reference proteome</keyword>
<feature type="region of interest" description="Disordered" evidence="1">
    <location>
        <begin position="26"/>
        <end position="53"/>
    </location>
</feature>
<dbReference type="Proteomes" id="UP000499080">
    <property type="component" value="Unassembled WGS sequence"/>
</dbReference>
<reference evidence="2 3" key="1">
    <citation type="journal article" date="2019" name="Sci. Rep.">
        <title>Orb-weaving spider Araneus ventricosus genome elucidates the spidroin gene catalogue.</title>
        <authorList>
            <person name="Kono N."/>
            <person name="Nakamura H."/>
            <person name="Ohtoshi R."/>
            <person name="Moran D.A.P."/>
            <person name="Shinohara A."/>
            <person name="Yoshida Y."/>
            <person name="Fujiwara M."/>
            <person name="Mori M."/>
            <person name="Tomita M."/>
            <person name="Arakawa K."/>
        </authorList>
    </citation>
    <scope>NUCLEOTIDE SEQUENCE [LARGE SCALE GENOMIC DNA]</scope>
</reference>
<comment type="caution">
    <text evidence="2">The sequence shown here is derived from an EMBL/GenBank/DDBJ whole genome shotgun (WGS) entry which is preliminary data.</text>
</comment>
<dbReference type="AlphaFoldDB" id="A0A4Y2VSJ2"/>
<organism evidence="2 3">
    <name type="scientific">Araneus ventricosus</name>
    <name type="common">Orbweaver spider</name>
    <name type="synonym">Epeira ventricosa</name>
    <dbReference type="NCBI Taxonomy" id="182803"/>
    <lineage>
        <taxon>Eukaryota</taxon>
        <taxon>Metazoa</taxon>
        <taxon>Ecdysozoa</taxon>
        <taxon>Arthropoda</taxon>
        <taxon>Chelicerata</taxon>
        <taxon>Arachnida</taxon>
        <taxon>Araneae</taxon>
        <taxon>Araneomorphae</taxon>
        <taxon>Entelegynae</taxon>
        <taxon>Araneoidea</taxon>
        <taxon>Araneidae</taxon>
        <taxon>Araneus</taxon>
    </lineage>
</organism>